<organism evidence="5">
    <name type="scientific">Atelocyanobacterium thalassa (isolate ALOHA)</name>
    <dbReference type="NCBI Taxonomy" id="1453429"/>
    <lineage>
        <taxon>Bacteria</taxon>
        <taxon>Bacillati</taxon>
        <taxon>Cyanobacteriota</taxon>
        <taxon>Cyanophyceae</taxon>
        <taxon>Oscillatoriophycideae</taxon>
        <taxon>Chroococcales</taxon>
        <taxon>Aphanothecaceae</taxon>
        <taxon>Candidatus Atelocyanobacterium</taxon>
        <taxon>Candidatus Atelocyanobacterium thalassae</taxon>
    </lineage>
</organism>
<feature type="repeat" description="TPR" evidence="3">
    <location>
        <begin position="250"/>
        <end position="283"/>
    </location>
</feature>
<evidence type="ECO:0000256" key="1">
    <source>
        <dbReference type="ARBA" id="ARBA00022737"/>
    </source>
</evidence>
<dbReference type="PANTHER" id="PTHR44943">
    <property type="entry name" value="CELLULOSE SYNTHASE OPERON PROTEIN C"/>
    <property type="match status" value="1"/>
</dbReference>
<keyword evidence="1" id="KW-0677">Repeat</keyword>
<dbReference type="PROSITE" id="PS50005">
    <property type="entry name" value="TPR"/>
    <property type="match status" value="2"/>
</dbReference>
<dbReference type="Pfam" id="PF00515">
    <property type="entry name" value="TPR_1"/>
    <property type="match status" value="1"/>
</dbReference>
<dbReference type="AlphaFoldDB" id="D3EQL9"/>
<dbReference type="HOGENOM" id="CLU_699832_0_0_3"/>
<sequence>MYSSLEHFHQLTKEFCAKLHNLSFLGIKQNKKIVKLSSSDLLSDKDYEFLFNQLLDGISHGWHEGRILKYFEDLGERGKARLWVSWLNKFQDKVLSTENPDLQLASKMMRLAELAQSFPSIEPIGKISYDIGQKLYSKTTEGELSEYIDFNVSDIEDNGLVKEFFPSLSIKEKSLIVDDLEQQLERNENLMIYSTDQESFNPTNFTNPKIEAFPLSKKYFEEGIEKFNLKIWDEAIFLWDKALAINPSFSIAWYKRGEALQCLGEIDKAISSVDNALALEPENINFLNMKAQLLYNLEDWSESIRIWDKVLNIEPSNYKVWYNKGRCLESMKQISKAIESYEKALEIVPDLKPVLKRLRRLYNTKHSSQFTE</sequence>
<evidence type="ECO:0000313" key="4">
    <source>
        <dbReference type="EMBL" id="ADB95769.1"/>
    </source>
</evidence>
<dbReference type="Proteomes" id="UP000001405">
    <property type="component" value="Chromosome"/>
</dbReference>
<evidence type="ECO:0000313" key="5">
    <source>
        <dbReference type="Proteomes" id="UP000001405"/>
    </source>
</evidence>
<dbReference type="SUPFAM" id="SSF48452">
    <property type="entry name" value="TPR-like"/>
    <property type="match status" value="1"/>
</dbReference>
<evidence type="ECO:0000256" key="2">
    <source>
        <dbReference type="ARBA" id="ARBA00022803"/>
    </source>
</evidence>
<dbReference type="OrthoDB" id="561288at2"/>
<dbReference type="InterPro" id="IPR051685">
    <property type="entry name" value="Ycf3/AcsC/BcsC/TPR_MFPF"/>
</dbReference>
<evidence type="ECO:0000256" key="3">
    <source>
        <dbReference type="PROSITE-ProRule" id="PRU00339"/>
    </source>
</evidence>
<dbReference type="InterPro" id="IPR011990">
    <property type="entry name" value="TPR-like_helical_dom_sf"/>
</dbReference>
<dbReference type="PANTHER" id="PTHR44943:SF4">
    <property type="entry name" value="TPR REPEAT-CONTAINING PROTEIN MJ0798"/>
    <property type="match status" value="1"/>
</dbReference>
<keyword evidence="5" id="KW-1185">Reference proteome</keyword>
<dbReference type="EMBL" id="CP001842">
    <property type="protein sequence ID" value="ADB95769.1"/>
    <property type="molecule type" value="Genomic_DNA"/>
</dbReference>
<dbReference type="Gene3D" id="1.25.40.10">
    <property type="entry name" value="Tetratricopeptide repeat domain"/>
    <property type="match status" value="1"/>
</dbReference>
<dbReference type="STRING" id="1453429.UCYN_10950"/>
<dbReference type="PATRIC" id="fig|713887.8.peg.1027"/>
<accession>D3EQL9</accession>
<name>D3EQL9_ATETH</name>
<dbReference type="Pfam" id="PF13431">
    <property type="entry name" value="TPR_17"/>
    <property type="match status" value="1"/>
</dbReference>
<gene>
    <name evidence="4" type="ordered locus">UCYN_10950</name>
</gene>
<protein>
    <submittedName>
        <fullName evidence="4">Tetratricopeptide repeat protein</fullName>
    </submittedName>
</protein>
<keyword evidence="2 3" id="KW-0802">TPR repeat</keyword>
<reference evidence="4 5" key="1">
    <citation type="journal article" date="2010" name="Nature">
        <title>Metabolic streamlining in an open-ocean nitrogen-fixing cyanobacterium.</title>
        <authorList>
            <person name="Tripp H.J."/>
            <person name="Bench S.R."/>
            <person name="Turk K.A."/>
            <person name="Foster R.A."/>
            <person name="Desany B.A."/>
            <person name="Niazi F."/>
            <person name="Affourtit J.P."/>
            <person name="Zehr J.P."/>
        </authorList>
    </citation>
    <scope>NUCLEOTIDE SEQUENCE [LARGE SCALE GENOMIC DNA]</scope>
    <source>
        <strain evidence="5">ALOHA</strain>
    </source>
</reference>
<dbReference type="InterPro" id="IPR019734">
    <property type="entry name" value="TPR_rpt"/>
</dbReference>
<proteinExistence type="predicted"/>
<dbReference type="RefSeq" id="WP_012954456.1">
    <property type="nucleotide sequence ID" value="NC_013771.1"/>
</dbReference>
<dbReference type="PROSITE" id="PS50293">
    <property type="entry name" value="TPR_REGION"/>
    <property type="match status" value="1"/>
</dbReference>
<dbReference type="KEGG" id="cyu:UCYN_10950"/>
<dbReference type="SMART" id="SM00028">
    <property type="entry name" value="TPR"/>
    <property type="match status" value="4"/>
</dbReference>
<feature type="repeat" description="TPR" evidence="3">
    <location>
        <begin position="318"/>
        <end position="351"/>
    </location>
</feature>